<organism evidence="5 6">
    <name type="scientific">Ceratopteris richardii</name>
    <name type="common">Triangle waterfern</name>
    <dbReference type="NCBI Taxonomy" id="49495"/>
    <lineage>
        <taxon>Eukaryota</taxon>
        <taxon>Viridiplantae</taxon>
        <taxon>Streptophyta</taxon>
        <taxon>Embryophyta</taxon>
        <taxon>Tracheophyta</taxon>
        <taxon>Polypodiopsida</taxon>
        <taxon>Polypodiidae</taxon>
        <taxon>Polypodiales</taxon>
        <taxon>Pteridineae</taxon>
        <taxon>Pteridaceae</taxon>
        <taxon>Parkerioideae</taxon>
        <taxon>Ceratopteris</taxon>
    </lineage>
</organism>
<dbReference type="InterPro" id="IPR005824">
    <property type="entry name" value="KOW"/>
</dbReference>
<dbReference type="InterPro" id="IPR041988">
    <property type="entry name" value="Ribosomal_uL24_KOW"/>
</dbReference>
<evidence type="ECO:0000313" key="6">
    <source>
        <dbReference type="Proteomes" id="UP000825935"/>
    </source>
</evidence>
<name>A0A8T2QQG5_CERRI</name>
<keyword evidence="3" id="KW-0687">Ribonucleoprotein</keyword>
<evidence type="ECO:0000259" key="4">
    <source>
        <dbReference type="SMART" id="SM00739"/>
    </source>
</evidence>
<dbReference type="GO" id="GO:0003723">
    <property type="term" value="F:RNA binding"/>
    <property type="evidence" value="ECO:0007669"/>
    <property type="project" value="InterPro"/>
</dbReference>
<accession>A0A8T2QQG5</accession>
<dbReference type="CDD" id="cd06089">
    <property type="entry name" value="KOW_RPL26"/>
    <property type="match status" value="1"/>
</dbReference>
<dbReference type="NCBIfam" id="TIGR01079">
    <property type="entry name" value="rplX_bact"/>
    <property type="match status" value="1"/>
</dbReference>
<comment type="caution">
    <text evidence="5">The sequence shown here is derived from an EMBL/GenBank/DDBJ whole genome shotgun (WGS) entry which is preliminary data.</text>
</comment>
<dbReference type="PANTHER" id="PTHR12903">
    <property type="entry name" value="MITOCHONDRIAL RIBOSOMAL PROTEIN L24"/>
    <property type="match status" value="1"/>
</dbReference>
<evidence type="ECO:0000256" key="1">
    <source>
        <dbReference type="ARBA" id="ARBA00010618"/>
    </source>
</evidence>
<keyword evidence="2" id="KW-0689">Ribosomal protein</keyword>
<dbReference type="GO" id="GO:0005840">
    <property type="term" value="C:ribosome"/>
    <property type="evidence" value="ECO:0007669"/>
    <property type="project" value="UniProtKB-KW"/>
</dbReference>
<dbReference type="Pfam" id="PF17136">
    <property type="entry name" value="ribosomal_L24"/>
    <property type="match status" value="1"/>
</dbReference>
<evidence type="ECO:0000256" key="2">
    <source>
        <dbReference type="ARBA" id="ARBA00022980"/>
    </source>
</evidence>
<dbReference type="HAMAP" id="MF_01326_B">
    <property type="entry name" value="Ribosomal_uL24_B"/>
    <property type="match status" value="1"/>
</dbReference>
<dbReference type="EMBL" id="CM035438">
    <property type="protein sequence ID" value="KAH7285858.1"/>
    <property type="molecule type" value="Genomic_DNA"/>
</dbReference>
<evidence type="ECO:0000313" key="5">
    <source>
        <dbReference type="EMBL" id="KAH7285858.1"/>
    </source>
</evidence>
<dbReference type="Pfam" id="PF00467">
    <property type="entry name" value="KOW"/>
    <property type="match status" value="1"/>
</dbReference>
<dbReference type="OMA" id="KPCLIVV"/>
<sequence>MAAMASLQQALSSLSINGSSQKFHVCGLSSSSLMGVRVSMPRSFPEVVSDGQRRGIITMVVRRWERKKCKPNSLPVWEKLHVKVGDTIKVIAGSDKGKISEITRVYRHNSKVLVKDVNLKTKHMKGKQEGESGQIVQIEAPIHSSNVMLYSKKEKVASRVGHKVLEDGRKVRYLLKTGEILDSPEDWKRIHKDRKKE</sequence>
<dbReference type="AlphaFoldDB" id="A0A8T2QQG5"/>
<dbReference type="OrthoDB" id="359154at2759"/>
<gene>
    <name evidence="5" type="ORF">KP509_33G048800</name>
</gene>
<proteinExistence type="inferred from homology"/>
<dbReference type="SUPFAM" id="SSF50104">
    <property type="entry name" value="Translation proteins SH3-like domain"/>
    <property type="match status" value="1"/>
</dbReference>
<feature type="domain" description="KOW" evidence="4">
    <location>
        <begin position="81"/>
        <end position="108"/>
    </location>
</feature>
<dbReference type="Gene3D" id="2.30.30.30">
    <property type="match status" value="1"/>
</dbReference>
<keyword evidence="6" id="KW-1185">Reference proteome</keyword>
<dbReference type="Proteomes" id="UP000825935">
    <property type="component" value="Chromosome 33"/>
</dbReference>
<dbReference type="GO" id="GO:0006412">
    <property type="term" value="P:translation"/>
    <property type="evidence" value="ECO:0007669"/>
    <property type="project" value="InterPro"/>
</dbReference>
<dbReference type="InterPro" id="IPR014722">
    <property type="entry name" value="Rib_uL2_dom2"/>
</dbReference>
<dbReference type="InterPro" id="IPR003256">
    <property type="entry name" value="Ribosomal_uL24"/>
</dbReference>
<reference evidence="5" key="1">
    <citation type="submission" date="2021-08" db="EMBL/GenBank/DDBJ databases">
        <title>WGS assembly of Ceratopteris richardii.</title>
        <authorList>
            <person name="Marchant D.B."/>
            <person name="Chen G."/>
            <person name="Jenkins J."/>
            <person name="Shu S."/>
            <person name="Leebens-Mack J."/>
            <person name="Grimwood J."/>
            <person name="Schmutz J."/>
            <person name="Soltis P."/>
            <person name="Soltis D."/>
            <person name="Chen Z.-H."/>
        </authorList>
    </citation>
    <scope>NUCLEOTIDE SEQUENCE</scope>
    <source>
        <strain evidence="5">Whitten #5841</strain>
        <tissue evidence="5">Leaf</tissue>
    </source>
</reference>
<dbReference type="InterPro" id="IPR057264">
    <property type="entry name" value="Ribosomal_uL24_C"/>
</dbReference>
<protein>
    <recommendedName>
        <fullName evidence="4">KOW domain-containing protein</fullName>
    </recommendedName>
</protein>
<dbReference type="GO" id="GO:0003735">
    <property type="term" value="F:structural constituent of ribosome"/>
    <property type="evidence" value="ECO:0007669"/>
    <property type="project" value="InterPro"/>
</dbReference>
<comment type="similarity">
    <text evidence="1">Belongs to the universal ribosomal protein uL24 family.</text>
</comment>
<dbReference type="InterPro" id="IPR008991">
    <property type="entry name" value="Translation_prot_SH3-like_sf"/>
</dbReference>
<dbReference type="SMART" id="SM00739">
    <property type="entry name" value="KOW"/>
    <property type="match status" value="1"/>
</dbReference>
<evidence type="ECO:0000256" key="3">
    <source>
        <dbReference type="ARBA" id="ARBA00023274"/>
    </source>
</evidence>
<dbReference type="GO" id="GO:1990904">
    <property type="term" value="C:ribonucleoprotein complex"/>
    <property type="evidence" value="ECO:0007669"/>
    <property type="project" value="UniProtKB-KW"/>
</dbReference>